<reference evidence="1 2" key="1">
    <citation type="submission" date="2017-11" db="EMBL/GenBank/DDBJ databases">
        <title>Complete genome of a free-living desiccation-tolerant cyanobacterium and its photosynthetic adaptation to extreme terrestrial habitat.</title>
        <authorList>
            <person name="Shang J."/>
        </authorList>
    </citation>
    <scope>NUCLEOTIDE SEQUENCE [LARGE SCALE GENOMIC DNA]</scope>
    <source>
        <strain evidence="1 2">CCNUN1</strain>
    </source>
</reference>
<name>A0A2K8T0M6_9NOSO</name>
<proteinExistence type="predicted"/>
<dbReference type="Proteomes" id="UP000232003">
    <property type="component" value="Chromosome"/>
</dbReference>
<dbReference type="EMBL" id="CP024785">
    <property type="protein sequence ID" value="AUB41231.1"/>
    <property type="molecule type" value="Genomic_DNA"/>
</dbReference>
<gene>
    <name evidence="1" type="ORF">COO91_07276</name>
</gene>
<organism evidence="1 2">
    <name type="scientific">Nostoc flagelliforme CCNUN1</name>
    <dbReference type="NCBI Taxonomy" id="2038116"/>
    <lineage>
        <taxon>Bacteria</taxon>
        <taxon>Bacillati</taxon>
        <taxon>Cyanobacteriota</taxon>
        <taxon>Cyanophyceae</taxon>
        <taxon>Nostocales</taxon>
        <taxon>Nostocaceae</taxon>
        <taxon>Nostoc</taxon>
    </lineage>
</organism>
<dbReference type="KEGG" id="nfl:COO91_07276"/>
<dbReference type="AlphaFoldDB" id="A0A2K8T0M6"/>
<evidence type="ECO:0000313" key="2">
    <source>
        <dbReference type="Proteomes" id="UP000232003"/>
    </source>
</evidence>
<accession>A0A2K8T0M6</accession>
<keyword evidence="2" id="KW-1185">Reference proteome</keyword>
<sequence>MIDFYPVLCLHQKLFNLNTNTSFEYGNIMMKKFFLYQ</sequence>
<evidence type="ECO:0000313" key="1">
    <source>
        <dbReference type="EMBL" id="AUB41231.1"/>
    </source>
</evidence>
<protein>
    <submittedName>
        <fullName evidence="1">Uncharacterized protein</fullName>
    </submittedName>
</protein>